<accession>A0A9W6BHL1</accession>
<evidence type="ECO:0000256" key="1">
    <source>
        <dbReference type="SAM" id="MobiDB-lite"/>
    </source>
</evidence>
<gene>
    <name evidence="2" type="primary">PLESTBF000299</name>
    <name evidence="2" type="ORF">PLESTB_000616300</name>
</gene>
<comment type="caution">
    <text evidence="2">The sequence shown here is derived from an EMBL/GenBank/DDBJ whole genome shotgun (WGS) entry which is preliminary data.</text>
</comment>
<protein>
    <submittedName>
        <fullName evidence="2">Uncharacterized protein</fullName>
    </submittedName>
</protein>
<evidence type="ECO:0000313" key="3">
    <source>
        <dbReference type="Proteomes" id="UP001165080"/>
    </source>
</evidence>
<organism evidence="2 3">
    <name type="scientific">Pleodorina starrii</name>
    <dbReference type="NCBI Taxonomy" id="330485"/>
    <lineage>
        <taxon>Eukaryota</taxon>
        <taxon>Viridiplantae</taxon>
        <taxon>Chlorophyta</taxon>
        <taxon>core chlorophytes</taxon>
        <taxon>Chlorophyceae</taxon>
        <taxon>CS clade</taxon>
        <taxon>Chlamydomonadales</taxon>
        <taxon>Volvocaceae</taxon>
        <taxon>Pleodorina</taxon>
    </lineage>
</organism>
<proteinExistence type="predicted"/>
<dbReference type="Proteomes" id="UP001165080">
    <property type="component" value="Unassembled WGS sequence"/>
</dbReference>
<feature type="region of interest" description="Disordered" evidence="1">
    <location>
        <begin position="1"/>
        <end position="98"/>
    </location>
</feature>
<keyword evidence="3" id="KW-1185">Reference proteome</keyword>
<dbReference type="EMBL" id="BRXU01000006">
    <property type="protein sequence ID" value="GLC52322.1"/>
    <property type="molecule type" value="Genomic_DNA"/>
</dbReference>
<feature type="compositionally biased region" description="Gly residues" evidence="1">
    <location>
        <begin position="46"/>
        <end position="59"/>
    </location>
</feature>
<name>A0A9W6BHL1_9CHLO</name>
<feature type="compositionally biased region" description="Gly residues" evidence="1">
    <location>
        <begin position="66"/>
        <end position="82"/>
    </location>
</feature>
<dbReference type="AlphaFoldDB" id="A0A9W6BHL1"/>
<reference evidence="2 3" key="1">
    <citation type="journal article" date="2023" name="Commun. Biol.">
        <title>Reorganization of the ancestral sex-determining regions during the evolution of trioecy in Pleodorina starrii.</title>
        <authorList>
            <person name="Takahashi K."/>
            <person name="Suzuki S."/>
            <person name="Kawai-Toyooka H."/>
            <person name="Yamamoto K."/>
            <person name="Hamaji T."/>
            <person name="Ootsuki R."/>
            <person name="Yamaguchi H."/>
            <person name="Kawachi M."/>
            <person name="Higashiyama T."/>
            <person name="Nozaki H."/>
        </authorList>
    </citation>
    <scope>NUCLEOTIDE SEQUENCE [LARGE SCALE GENOMIC DNA]</scope>
    <source>
        <strain evidence="2 3">NIES-4479</strain>
    </source>
</reference>
<sequence length="133" mass="12700">MATLDMPYRYGSDPRTDDGSGDGGGAARWTPPPPPADSGHDDDGAADGGGGSGDGGSQGGAAAVPSGGGGGGGDGDGGGGPLSLGMSDRPPVWEMPALPNAEWPSDHVAVGAELLLLLPSPLAAPLSTSPSQQ</sequence>
<evidence type="ECO:0000313" key="2">
    <source>
        <dbReference type="EMBL" id="GLC52322.1"/>
    </source>
</evidence>